<dbReference type="STRING" id="883113.HMPREF9708_00331"/>
<evidence type="ECO:0000313" key="1">
    <source>
        <dbReference type="EMBL" id="EHR38247.1"/>
    </source>
</evidence>
<keyword evidence="2" id="KW-1185">Reference proteome</keyword>
<accession>H3NHJ2</accession>
<evidence type="ECO:0000313" key="2">
    <source>
        <dbReference type="Proteomes" id="UP000006190"/>
    </source>
</evidence>
<dbReference type="RefSeq" id="WP_006308274.1">
    <property type="nucleotide sequence ID" value="NZ_JH601133.1"/>
</dbReference>
<dbReference type="Proteomes" id="UP000006190">
    <property type="component" value="Unassembled WGS sequence"/>
</dbReference>
<dbReference type="OrthoDB" id="363015at2"/>
<dbReference type="AlphaFoldDB" id="H3NHJ2"/>
<dbReference type="HOGENOM" id="CLU_120408_0_0_9"/>
<gene>
    <name evidence="1" type="ORF">HMPREF9708_00331</name>
</gene>
<protein>
    <submittedName>
        <fullName evidence="1">Uncharacterized protein</fullName>
    </submittedName>
</protein>
<dbReference type="PATRIC" id="fig|883113.3.peg.335"/>
<reference evidence="1 2" key="1">
    <citation type="submission" date="2012-01" db="EMBL/GenBank/DDBJ databases">
        <title>The Genome Sequence of Facklamia languida CCUG 37842.</title>
        <authorList>
            <consortium name="The Broad Institute Genome Sequencing Platform"/>
            <person name="Earl A."/>
            <person name="Ward D."/>
            <person name="Feldgarden M."/>
            <person name="Gevers D."/>
            <person name="Huys G."/>
            <person name="Young S.K."/>
            <person name="Zeng Q."/>
            <person name="Gargeya S."/>
            <person name="Fitzgerald M."/>
            <person name="Haas B."/>
            <person name="Abouelleil A."/>
            <person name="Alvarado L."/>
            <person name="Arachchi H.M."/>
            <person name="Berlin A."/>
            <person name="Chapman S.B."/>
            <person name="Gearin G."/>
            <person name="Goldberg J."/>
            <person name="Griggs A."/>
            <person name="Gujja S."/>
            <person name="Hansen M."/>
            <person name="Heiman D."/>
            <person name="Howarth C."/>
            <person name="Larimer J."/>
            <person name="Lui A."/>
            <person name="MacDonald P.J.P."/>
            <person name="McCowen C."/>
            <person name="Montmayeur A."/>
            <person name="Murphy C."/>
            <person name="Neiman D."/>
            <person name="Pearson M."/>
            <person name="Priest M."/>
            <person name="Roberts A."/>
            <person name="Saif S."/>
            <person name="Shea T."/>
            <person name="Sisk P."/>
            <person name="Stolte C."/>
            <person name="Sykes S."/>
            <person name="Wortman J."/>
            <person name="Nusbaum C."/>
            <person name="Birren B."/>
        </authorList>
    </citation>
    <scope>NUCLEOTIDE SEQUENCE [LARGE SCALE GENOMIC DNA]</scope>
    <source>
        <strain evidence="1 2">CCUG 37842</strain>
    </source>
</reference>
<proteinExistence type="predicted"/>
<dbReference type="eggNOG" id="ENOG502Z8KQ">
    <property type="taxonomic scope" value="Bacteria"/>
</dbReference>
<dbReference type="EMBL" id="AGEG01000002">
    <property type="protein sequence ID" value="EHR38247.1"/>
    <property type="molecule type" value="Genomic_DNA"/>
</dbReference>
<comment type="caution">
    <text evidence="1">The sequence shown here is derived from an EMBL/GenBank/DDBJ whole genome shotgun (WGS) entry which is preliminary data.</text>
</comment>
<name>H3NHJ2_9LACT</name>
<sequence length="186" mass="21725">MYLLTFYQGMTMTDVGLFETLDHGREFVSQIPGYQCIEEEGFIDESIDPGQIPSYLEIEYHGHLIPLTRWMFVDQGKVLIDWQELPNLSQAGQGMIQGSTRLDAYHIENRELKDYIKQREANYEWVKDYLQAKGYQVDRAYQGSEDGEAIVYQAKDHSDWHFLCHMDPSFVAERDLETAIEAWLVD</sequence>
<organism evidence="1 2">
    <name type="scientific">Facklamia languida CCUG 37842</name>
    <dbReference type="NCBI Taxonomy" id="883113"/>
    <lineage>
        <taxon>Bacteria</taxon>
        <taxon>Bacillati</taxon>
        <taxon>Bacillota</taxon>
        <taxon>Bacilli</taxon>
        <taxon>Lactobacillales</taxon>
        <taxon>Aerococcaceae</taxon>
        <taxon>Facklamia</taxon>
    </lineage>
</organism>